<evidence type="ECO:0000256" key="1">
    <source>
        <dbReference type="ARBA" id="ARBA00011738"/>
    </source>
</evidence>
<dbReference type="Pfam" id="PF07876">
    <property type="entry name" value="Dabb"/>
    <property type="match status" value="1"/>
</dbReference>
<proteinExistence type="predicted"/>
<dbReference type="Proteomes" id="UP000267342">
    <property type="component" value="Chromosome"/>
</dbReference>
<feature type="domain" description="Stress-response A/B barrel" evidence="2">
    <location>
        <begin position="2"/>
        <end position="102"/>
    </location>
</feature>
<dbReference type="InterPro" id="IPR044662">
    <property type="entry name" value="HS1/DABB1-like"/>
</dbReference>
<reference evidence="3 4" key="1">
    <citation type="submission" date="2018-09" db="EMBL/GenBank/DDBJ databases">
        <title>Zymobacter palmae IAM14233 (=T109) whole genome analysis.</title>
        <authorList>
            <person name="Yanase H."/>
        </authorList>
    </citation>
    <scope>NUCLEOTIDE SEQUENCE [LARGE SCALE GENOMIC DNA]</scope>
    <source>
        <strain evidence="3 4">IAM14233</strain>
    </source>
</reference>
<organism evidence="3 4">
    <name type="scientific">Zymobacter palmae</name>
    <dbReference type="NCBI Taxonomy" id="33074"/>
    <lineage>
        <taxon>Bacteria</taxon>
        <taxon>Pseudomonadati</taxon>
        <taxon>Pseudomonadota</taxon>
        <taxon>Gammaproteobacteria</taxon>
        <taxon>Oceanospirillales</taxon>
        <taxon>Halomonadaceae</taxon>
        <taxon>Zymobacter group</taxon>
        <taxon>Zymobacter</taxon>
    </lineage>
</organism>
<dbReference type="SMART" id="SM00886">
    <property type="entry name" value="Dabb"/>
    <property type="match status" value="1"/>
</dbReference>
<dbReference type="AlphaFoldDB" id="A0A348HB34"/>
<dbReference type="PANTHER" id="PTHR33178">
    <property type="match status" value="1"/>
</dbReference>
<comment type="subunit">
    <text evidence="1">Homodimer.</text>
</comment>
<evidence type="ECO:0000259" key="2">
    <source>
        <dbReference type="PROSITE" id="PS51502"/>
    </source>
</evidence>
<evidence type="ECO:0000313" key="4">
    <source>
        <dbReference type="Proteomes" id="UP000267342"/>
    </source>
</evidence>
<dbReference type="InterPro" id="IPR011008">
    <property type="entry name" value="Dimeric_a/b-barrel"/>
</dbReference>
<dbReference type="OrthoDB" id="9816070at2"/>
<evidence type="ECO:0000313" key="3">
    <source>
        <dbReference type="EMBL" id="BBG28836.1"/>
    </source>
</evidence>
<gene>
    <name evidence="3" type="ORF">ZBT109_0036</name>
</gene>
<dbReference type="Gene3D" id="3.30.70.100">
    <property type="match status" value="1"/>
</dbReference>
<name>A0A348HB34_9GAMM</name>
<dbReference type="EMBL" id="AP018933">
    <property type="protein sequence ID" value="BBG28836.1"/>
    <property type="molecule type" value="Genomic_DNA"/>
</dbReference>
<dbReference type="PROSITE" id="PS51502">
    <property type="entry name" value="S_R_A_B_BARREL"/>
    <property type="match status" value="1"/>
</dbReference>
<dbReference type="InterPro" id="IPR013097">
    <property type="entry name" value="Dabb"/>
</dbReference>
<dbReference type="PANTHER" id="PTHR33178:SF10">
    <property type="entry name" value="STRESS-RESPONSE A_B BARREL DOMAIN-CONTAINING PROTEIN"/>
    <property type="match status" value="1"/>
</dbReference>
<dbReference type="SUPFAM" id="SSF54909">
    <property type="entry name" value="Dimeric alpha+beta barrel"/>
    <property type="match status" value="1"/>
</dbReference>
<sequence length="106" mass="12125">MIIHNAIFQLNPALTQQQIDELGQAFLGMKDRIPTIRDISWHDNITDEPLHHGFMHVLRVVFDDKAGLDTYVPHPYHAEVCEKYLLPALKSDVQTSVLVLDHELAD</sequence>
<keyword evidence="4" id="KW-1185">Reference proteome</keyword>
<protein>
    <submittedName>
        <fullName evidence="3">Stress responsive alpha-beta barrel domain protein</fullName>
    </submittedName>
</protein>
<dbReference type="KEGG" id="zpl:ZBT109_0036"/>
<dbReference type="RefSeq" id="WP_051523629.1">
    <property type="nucleotide sequence ID" value="NZ_AP018933.1"/>
</dbReference>
<accession>A0A348HB34</accession>
<dbReference type="STRING" id="1123510.GCA_000620025_00127"/>